<dbReference type="EMBL" id="QFYS01000003">
    <property type="protein sequence ID" value="RAK66240.1"/>
    <property type="molecule type" value="Genomic_DNA"/>
</dbReference>
<keyword evidence="1" id="KW-0813">Transport</keyword>
<dbReference type="PRINTS" id="PR00604">
    <property type="entry name" value="CYTCHRMECIAB"/>
</dbReference>
<proteinExistence type="predicted"/>
<sequence length="141" mass="14617">MEMTDMRCSGALSNAAWALVVLAFAQGGAAHAQAQAVQGDAEAGAELYAAQCKGCHTVSIAPTLRGVADRPIASVGGFGGYSEGLRARSAQKWTAENLDAFLSAPVVFAPGSRMVMAVPDVQARADLIAYIRSLPPPREGR</sequence>
<keyword evidence="7" id="KW-0732">Signal</keyword>
<evidence type="ECO:0000259" key="8">
    <source>
        <dbReference type="PROSITE" id="PS51007"/>
    </source>
</evidence>
<gene>
    <name evidence="9" type="ORF">DJ019_08235</name>
</gene>
<dbReference type="SUPFAM" id="SSF46626">
    <property type="entry name" value="Cytochrome c"/>
    <property type="match status" value="1"/>
</dbReference>
<feature type="chain" id="PRO_5016320266" description="Cytochrome c domain-containing protein" evidence="7">
    <location>
        <begin position="33"/>
        <end position="141"/>
    </location>
</feature>
<keyword evidence="2 6" id="KW-0349">Heme</keyword>
<evidence type="ECO:0000256" key="6">
    <source>
        <dbReference type="PROSITE-ProRule" id="PRU00433"/>
    </source>
</evidence>
<dbReference type="Gene3D" id="1.10.760.10">
    <property type="entry name" value="Cytochrome c-like domain"/>
    <property type="match status" value="1"/>
</dbReference>
<evidence type="ECO:0000256" key="5">
    <source>
        <dbReference type="ARBA" id="ARBA00023004"/>
    </source>
</evidence>
<dbReference type="GO" id="GO:0020037">
    <property type="term" value="F:heme binding"/>
    <property type="evidence" value="ECO:0007669"/>
    <property type="project" value="InterPro"/>
</dbReference>
<feature type="domain" description="Cytochrome c" evidence="8">
    <location>
        <begin position="39"/>
        <end position="135"/>
    </location>
</feature>
<evidence type="ECO:0000313" key="9">
    <source>
        <dbReference type="EMBL" id="RAK66240.1"/>
    </source>
</evidence>
<keyword evidence="3 6" id="KW-0479">Metal-binding</keyword>
<evidence type="ECO:0000256" key="3">
    <source>
        <dbReference type="ARBA" id="ARBA00022723"/>
    </source>
</evidence>
<feature type="signal peptide" evidence="7">
    <location>
        <begin position="1"/>
        <end position="32"/>
    </location>
</feature>
<evidence type="ECO:0000256" key="4">
    <source>
        <dbReference type="ARBA" id="ARBA00022982"/>
    </source>
</evidence>
<evidence type="ECO:0000313" key="10">
    <source>
        <dbReference type="Proteomes" id="UP000249524"/>
    </source>
</evidence>
<reference evidence="9 10" key="1">
    <citation type="submission" date="2018-05" db="EMBL/GenBank/DDBJ databases">
        <authorList>
            <person name="Lanie J.A."/>
            <person name="Ng W.-L."/>
            <person name="Kazmierczak K.M."/>
            <person name="Andrzejewski T.M."/>
            <person name="Davidsen T.M."/>
            <person name="Wayne K.J."/>
            <person name="Tettelin H."/>
            <person name="Glass J.I."/>
            <person name="Rusch D."/>
            <person name="Podicherti R."/>
            <person name="Tsui H.-C.T."/>
            <person name="Winkler M.E."/>
        </authorList>
    </citation>
    <scope>NUCLEOTIDE SEQUENCE [LARGE SCALE GENOMIC DNA]</scope>
    <source>
        <strain evidence="9 10">BUT-10</strain>
    </source>
</reference>
<dbReference type="Proteomes" id="UP000249524">
    <property type="component" value="Unassembled WGS sequence"/>
</dbReference>
<protein>
    <recommendedName>
        <fullName evidence="8">Cytochrome c domain-containing protein</fullName>
    </recommendedName>
</protein>
<name>A0A328BG87_9CAUL</name>
<keyword evidence="10" id="KW-1185">Reference proteome</keyword>
<dbReference type="OrthoDB" id="9805828at2"/>
<dbReference type="InterPro" id="IPR009056">
    <property type="entry name" value="Cyt_c-like_dom"/>
</dbReference>
<dbReference type="GO" id="GO:0009055">
    <property type="term" value="F:electron transfer activity"/>
    <property type="evidence" value="ECO:0007669"/>
    <property type="project" value="InterPro"/>
</dbReference>
<dbReference type="GO" id="GO:0046872">
    <property type="term" value="F:metal ion binding"/>
    <property type="evidence" value="ECO:0007669"/>
    <property type="project" value="UniProtKB-KW"/>
</dbReference>
<dbReference type="Pfam" id="PF00034">
    <property type="entry name" value="Cytochrom_C"/>
    <property type="match status" value="1"/>
</dbReference>
<evidence type="ECO:0000256" key="2">
    <source>
        <dbReference type="ARBA" id="ARBA00022617"/>
    </source>
</evidence>
<organism evidence="9 10">
    <name type="scientific">Phenylobacterium kunshanense</name>
    <dbReference type="NCBI Taxonomy" id="1445034"/>
    <lineage>
        <taxon>Bacteria</taxon>
        <taxon>Pseudomonadati</taxon>
        <taxon>Pseudomonadota</taxon>
        <taxon>Alphaproteobacteria</taxon>
        <taxon>Caulobacterales</taxon>
        <taxon>Caulobacteraceae</taxon>
        <taxon>Phenylobacterium</taxon>
    </lineage>
</organism>
<evidence type="ECO:0000256" key="7">
    <source>
        <dbReference type="SAM" id="SignalP"/>
    </source>
</evidence>
<comment type="caution">
    <text evidence="9">The sequence shown here is derived from an EMBL/GenBank/DDBJ whole genome shotgun (WGS) entry which is preliminary data.</text>
</comment>
<evidence type="ECO:0000256" key="1">
    <source>
        <dbReference type="ARBA" id="ARBA00022448"/>
    </source>
</evidence>
<keyword evidence="4" id="KW-0249">Electron transport</keyword>
<dbReference type="InterPro" id="IPR036909">
    <property type="entry name" value="Cyt_c-like_dom_sf"/>
</dbReference>
<dbReference type="InterPro" id="IPR002327">
    <property type="entry name" value="Cyt_c_1A/1B"/>
</dbReference>
<dbReference type="AlphaFoldDB" id="A0A328BG87"/>
<accession>A0A328BG87</accession>
<keyword evidence="5 6" id="KW-0408">Iron</keyword>
<dbReference type="PROSITE" id="PS51007">
    <property type="entry name" value="CYTC"/>
    <property type="match status" value="1"/>
</dbReference>